<proteinExistence type="predicted"/>
<organism evidence="1 2">
    <name type="scientific">Aspergillus kawachii</name>
    <name type="common">White koji mold</name>
    <name type="synonym">Aspergillus awamori var. kawachi</name>
    <dbReference type="NCBI Taxonomy" id="1069201"/>
    <lineage>
        <taxon>Eukaryota</taxon>
        <taxon>Fungi</taxon>
        <taxon>Dikarya</taxon>
        <taxon>Ascomycota</taxon>
        <taxon>Pezizomycotina</taxon>
        <taxon>Eurotiomycetes</taxon>
        <taxon>Eurotiomycetidae</taxon>
        <taxon>Eurotiales</taxon>
        <taxon>Aspergillaceae</taxon>
        <taxon>Aspergillus</taxon>
        <taxon>Aspergillus subgen. Circumdati</taxon>
    </lineage>
</organism>
<name>A0A146F8P3_ASPKA</name>
<dbReference type="Proteomes" id="UP000075230">
    <property type="component" value="Unassembled WGS sequence"/>
</dbReference>
<comment type="caution">
    <text evidence="1">The sequence shown here is derived from an EMBL/GenBank/DDBJ whole genome shotgun (WGS) entry which is preliminary data.</text>
</comment>
<gene>
    <name evidence="1" type="ORF">RIB2604_01500220</name>
</gene>
<protein>
    <submittedName>
        <fullName evidence="1">Similar to An07g02510</fullName>
    </submittedName>
</protein>
<reference evidence="1 2" key="1">
    <citation type="journal article" date="2016" name="DNA Res.">
        <title>Genome sequence of Aspergillus luchuensis NBRC 4314.</title>
        <authorList>
            <person name="Yamada O."/>
            <person name="Machida M."/>
            <person name="Hosoyama A."/>
            <person name="Goto M."/>
            <person name="Takahashi T."/>
            <person name="Futagami T."/>
            <person name="Yamagata Y."/>
            <person name="Takeuchi M."/>
            <person name="Kobayashi T."/>
            <person name="Koike H."/>
            <person name="Abe K."/>
            <person name="Asai K."/>
            <person name="Arita M."/>
            <person name="Fujita N."/>
            <person name="Fukuda K."/>
            <person name="Higa K."/>
            <person name="Horikawa H."/>
            <person name="Ishikawa T."/>
            <person name="Jinno K."/>
            <person name="Kato Y."/>
            <person name="Kirimura K."/>
            <person name="Mizutani O."/>
            <person name="Nakasone K."/>
            <person name="Sano M."/>
            <person name="Shiraishi Y."/>
            <person name="Tsukahara M."/>
            <person name="Gomi K."/>
        </authorList>
    </citation>
    <scope>NUCLEOTIDE SEQUENCE [LARGE SCALE GENOMIC DNA]</scope>
    <source>
        <strain evidence="1 2">RIB 2604</strain>
    </source>
</reference>
<evidence type="ECO:0000313" key="1">
    <source>
        <dbReference type="EMBL" id="GAT21993.1"/>
    </source>
</evidence>
<accession>A0A146F8P3</accession>
<dbReference type="EMBL" id="BCWF01000015">
    <property type="protein sequence ID" value="GAT21993.1"/>
    <property type="molecule type" value="Genomic_DNA"/>
</dbReference>
<dbReference type="AlphaFoldDB" id="A0A146F8P3"/>
<reference evidence="2" key="2">
    <citation type="submission" date="2016-02" db="EMBL/GenBank/DDBJ databases">
        <title>Genome sequencing of Aspergillus luchuensis NBRC 4314.</title>
        <authorList>
            <person name="Yamada O."/>
        </authorList>
    </citation>
    <scope>NUCLEOTIDE SEQUENCE [LARGE SCALE GENOMIC DNA]</scope>
    <source>
        <strain evidence="2">RIB 2604</strain>
    </source>
</reference>
<evidence type="ECO:0000313" key="2">
    <source>
        <dbReference type="Proteomes" id="UP000075230"/>
    </source>
</evidence>
<sequence length="35" mass="3835">MEVTIAKTIVTHGNELRKIGRFVLTDNPLVGGRVV</sequence>